<keyword evidence="4" id="KW-1185">Reference proteome</keyword>
<evidence type="ECO:0000313" key="3">
    <source>
        <dbReference type="EMBL" id="MBU3875863.1"/>
    </source>
</evidence>
<feature type="compositionally biased region" description="Basic and acidic residues" evidence="1">
    <location>
        <begin position="100"/>
        <end position="111"/>
    </location>
</feature>
<evidence type="ECO:0000259" key="2">
    <source>
        <dbReference type="PROSITE" id="PS50222"/>
    </source>
</evidence>
<comment type="caution">
    <text evidence="3">The sequence shown here is derived from an EMBL/GenBank/DDBJ whole genome shotgun (WGS) entry which is preliminary data.</text>
</comment>
<dbReference type="InterPro" id="IPR002048">
    <property type="entry name" value="EF_hand_dom"/>
</dbReference>
<dbReference type="RefSeq" id="WP_216240892.1">
    <property type="nucleotide sequence ID" value="NZ_JABACJ020000006.1"/>
</dbReference>
<dbReference type="Pfam" id="PF02368">
    <property type="entry name" value="Big_2"/>
    <property type="match status" value="1"/>
</dbReference>
<proteinExistence type="predicted"/>
<evidence type="ECO:0000256" key="1">
    <source>
        <dbReference type="SAM" id="MobiDB-lite"/>
    </source>
</evidence>
<gene>
    <name evidence="3" type="ORF">HGO97_008560</name>
</gene>
<dbReference type="SMART" id="SM00635">
    <property type="entry name" value="BID_2"/>
    <property type="match status" value="1"/>
</dbReference>
<feature type="domain" description="EF-hand" evidence="2">
    <location>
        <begin position="2573"/>
        <end position="2598"/>
    </location>
</feature>
<dbReference type="Proteomes" id="UP000723714">
    <property type="component" value="Unassembled WGS sequence"/>
</dbReference>
<feature type="region of interest" description="Disordered" evidence="1">
    <location>
        <begin position="38"/>
        <end position="131"/>
    </location>
</feature>
<reference evidence="3 4" key="1">
    <citation type="submission" date="2021-06" db="EMBL/GenBank/DDBJ databases">
        <title>Faecalicatena sp. nov. isolated from porcine feces.</title>
        <authorList>
            <person name="Oh B.S."/>
            <person name="Lee J.H."/>
        </authorList>
    </citation>
    <scope>NUCLEOTIDE SEQUENCE [LARGE SCALE GENOMIC DNA]</scope>
    <source>
        <strain evidence="3 4">AGMB00832</strain>
    </source>
</reference>
<dbReference type="EMBL" id="JABACJ020000006">
    <property type="protein sequence ID" value="MBU3875863.1"/>
    <property type="molecule type" value="Genomic_DNA"/>
</dbReference>
<dbReference type="InterPro" id="IPR003343">
    <property type="entry name" value="Big_2"/>
</dbReference>
<sequence>MKNQRKKHRLRRALACLMLSCLIVDQVQSTMFYVKAEENSVQEKTSDTEPIMDIESPSGEEPQDTAGTTGSGEEPNDTAGKTEPGEASKDTAGTTEPEEGGPKDTEGEPKPGETSQDALEGTEPKEETPQVLAAGSLKMEERGWSSEVESFVISIHTVLPAGTSGNRIILNLPQYIKVSDKPPVSDILTEIKEESSSDGGTTVTLVLADAVTARDMELDLGISQKEFREKAKPDTGGNYKISAEYKNGASEEIQARDELTFTASIYSMTYSGRIDIGEPGNPVDFESFNGLYTHFEMTSPYGIDETTDWFSGEIYMPAEVVEYLVLPGAANQYIQPDGSLLYPYNTTLTQDMDEDPQVLKMELPILLNKERIIQEHRGQFQWIAEIRPNGLERKPIEVTAYCVQPVIKYTSSFNSSKEVSYSAAYATKEKDGSYILTDKAYGGVINVSKSKGILGEVALGAFNYHFILPEGLIWAGSPEYYNTNTREVVMPLVENTKAKGNDKKFQLKEDLRVRLENDMTEEEHLAGKKIFSIINPYFEGSYLGVPFRTLDGEVGASIELRGADTGLRIDGERVVQGSTDTLLYKLSRGSDTYNDINEAFMLDGEWQQGSFDVNSFEFIGDWKSTGAEFYYTTSGGMELYTLTELEGNHVVYQPGEEKHLRSWGLHFKNGLKKDALQGCSIEFRGEVKDSGLDGNAVKAAVTLKTRIGAKAPEEPGQITNFITAKSGEVTVVQEIISDLMEISFEKPEAEYYPDMEAYKNFCYLNFGASSGGAALKPAPADLEVELPDNMRINRVEYNGDPAKFGSYTYTTNAHPEEQTSEQGLLELLGDNIYFTSLKISMKDVYDAESIELGARKYNSNEYNYDITEDTEDRIGVKVTETDLVQAQHVSETFKLHKYGEFGLGGFSGGGKQNVGLVVPDKTEVEIKFSPSQLYSGRYISYYSNNWYQEFKIYNPTFYLEIPNYLTMKKDTYKLKGYEDKKPKITQLKGKSDDTYIVKIQYYGDPKSETGLLYDPALYLSKQAIILDQSFIATAEIYAPRGNITAEIKEYYDFSNTFDYYLKEHQSKGTYYTQNNSNNMEEIQDDGIAIPVTVTPPTEIAMDILKSGERIYNARVGKSSEVLSTEVSVQDGESYLTSMNFVNDASPFDGFSMYIPIPRKGKSYGVASEHYEWDAALKTVEASMTEGSLNIDFSTDPSATVALPGHQDPPGMYVPKDQVKDLSEVTMIRVSADHVPGDARISVNATLESLTEKKEVGTQNNEIFAYVNYKDHEGFPGMLPTNTVKVHLTDSIVNGNIWMDSNKDGRMDEDEDLLTADSGQKFDIALEKKDGSYQDVAESKDGTYSFQLPSLKPYTGIRITLPETQSSYRRTFYRKSGVENSRQSYFIEREGDKEQEKFAEISLDGMEKLKYLNLGVIQAQRIVLDTKEYTIRKGKTETISHTLEPADPPQKIQYVSMDPSIATVDKNGVVTAVKPGETQVELSYEVISDVWVKERVDIHVESNDAPVIHADDVELNVGDIWNPLDPNIVSVTDDHDTDISLDKIEVNNPVPVDIFSKSIFDIFRINMSGKTTTIGTYEVIYSYTDSDGNRAEKKIRVKVHGLPVFRDLKGDEYDTENMPPFYERLDNSLDPYQDIKVYWQEASDQINGKPQERLIDPADNTTGSLSLVNTVDSEGKPVTGIEKAGKYNGDYEAVTPKGGSRTVNRTVYIRGKVDLTGNNIAIPDSAKQTSFANLEELLKVYGKQLDLKAGVDTPDKDGNITHIDLSDKITAKTDISALDFSLKEGEDRKTLELELQVTDKAENYTDKTKELTLYLTVQKVVGKPPVIEFPTSSLDRIENDKIAAAGGIYQELLDFANIYDFDKDGNPMDSGKGIQESGIKEIYKVNPADLSNQDEIDVKDEAALEQMLKTIGIYRMIYYAVDEENNYVQAEWLIHVAGRTHFVKNIADGTPADEIVNLRQRKSGNYAPTGVLAYHIDSDGTTRHESPVTVPAGTEADMTKVGATQVTFSTTHHFQYYPGTTDPRPDEEFVQNILVHGPITFAGATAKEEYWVNEEVNLDTVTAGFMQAFTDKEPEMTALTVTNNRGGTLTSDTAKKETVIYEAEDTITHSDAGNKETLEKEIWFYGEPSITAPDSVTVKKNSTIEELKAFIKASAKIDLPDEAGHDLTGEIVYDFSKVDLSKAGGEAELSVTYQRPDGTSRRADKKVSLVISQPPVITANNIEKNEGDPFDLFQDAGVTISDDYSNLDLDSIKVSGNLPSVDSQGRLNTVGTWGVTLQAEDSEGGQATKDILIKVHSLPRLGVIDQEDRVGDFQIWSATGYDWDEASDIPGGQPSPRHGSYSDGSMGAWFRKVEADGSKTPIAGTSPSDPGYYVVEYTAITPKGALGSASSKVLLHGNPNLSVENINVSVNYKKADQDPEKQFLEDYKDSLKISSDVVHAAYDGTTTSIDLLKEGKVSIDLSNVKFGKKGSYTAVVTATDDLLTGIDPKSVESNITINIQDYEGAPPTVTTHDIQRVSTDPVNASDDVMSYLLGSPFLEVIKGDYDISTTEVKSIMQTEGPNLTKAADEKAVPEDIDRNGNGTYENEELMQMMQTVGKYEITYRVTDKRANAVEAVAQLSVAGPAEFGFGNTDADFQKLEDVLERRQASGGVFTVSGIQARHQDTDGSYHYMAADLSDPNADLSLDHVSVKDLAVESLHHYTTYEDGNPRPKDVKSFKVLVQGEVQFKDFSELTTFVGSTLAEDYQVEAFYQRIDESGVITEEAAVVSVDTPAVTDSRGTVEAVLRATDDKTKAPNNSITKTRTIRVNEIPSATFNDSISVQKGASKEEVIQMLDVSASYLNYKDEEVAVAGKDLEINVDSVDTGVSGKASRVGIKVWYEEYDGTRKSVDYEAKVYVLNEPSAVVMIPASVDLRDLDDTYAGAKEEITLYAGGDAEPEKIPSVEIYPDQKIVLTAAKGSYEAFTYYGDGTKYEDPQVPIMTLEYGKAGKESGSLMIKTEIDRTKPVDTYQGTMNFTIKYGGGQP</sequence>
<accession>A0ABS6D2P2</accession>
<evidence type="ECO:0000313" key="4">
    <source>
        <dbReference type="Proteomes" id="UP000723714"/>
    </source>
</evidence>
<name>A0ABS6D2P2_9FIRM</name>
<organism evidence="3 4">
    <name type="scientific">Faecalicatena faecalis</name>
    <dbReference type="NCBI Taxonomy" id="2726362"/>
    <lineage>
        <taxon>Bacteria</taxon>
        <taxon>Bacillati</taxon>
        <taxon>Bacillota</taxon>
        <taxon>Clostridia</taxon>
        <taxon>Lachnospirales</taxon>
        <taxon>Lachnospiraceae</taxon>
        <taxon>Faecalicatena</taxon>
    </lineage>
</organism>
<dbReference type="PROSITE" id="PS50222">
    <property type="entry name" value="EF_HAND_2"/>
    <property type="match status" value="1"/>
</dbReference>
<protein>
    <submittedName>
        <fullName evidence="3">Ig-like domain-containing protein</fullName>
    </submittedName>
</protein>